<dbReference type="Gene3D" id="1.20.120.330">
    <property type="entry name" value="Nucleotidyltransferases domain 2"/>
    <property type="match status" value="1"/>
</dbReference>
<feature type="coiled-coil region" evidence="1">
    <location>
        <begin position="726"/>
        <end position="827"/>
    </location>
</feature>
<feature type="compositionally biased region" description="Polar residues" evidence="2">
    <location>
        <begin position="996"/>
        <end position="1007"/>
    </location>
</feature>
<evidence type="ECO:0000313" key="3">
    <source>
        <dbReference type="EMBL" id="OMJ82218.1"/>
    </source>
</evidence>
<keyword evidence="1" id="KW-0175">Coiled coil</keyword>
<evidence type="ECO:0000313" key="4">
    <source>
        <dbReference type="Proteomes" id="UP000187209"/>
    </source>
</evidence>
<proteinExistence type="predicted"/>
<evidence type="ECO:0000256" key="2">
    <source>
        <dbReference type="SAM" id="MobiDB-lite"/>
    </source>
</evidence>
<dbReference type="AlphaFoldDB" id="A0A1R2BZL3"/>
<evidence type="ECO:0000256" key="1">
    <source>
        <dbReference type="SAM" id="Coils"/>
    </source>
</evidence>
<organism evidence="3 4">
    <name type="scientific">Stentor coeruleus</name>
    <dbReference type="NCBI Taxonomy" id="5963"/>
    <lineage>
        <taxon>Eukaryota</taxon>
        <taxon>Sar</taxon>
        <taxon>Alveolata</taxon>
        <taxon>Ciliophora</taxon>
        <taxon>Postciliodesmatophora</taxon>
        <taxon>Heterotrichea</taxon>
        <taxon>Heterotrichida</taxon>
        <taxon>Stentoridae</taxon>
        <taxon>Stentor</taxon>
    </lineage>
</organism>
<comment type="caution">
    <text evidence="3">The sequence shown here is derived from an EMBL/GenBank/DDBJ whole genome shotgun (WGS) entry which is preliminary data.</text>
</comment>
<name>A0A1R2BZL3_9CILI</name>
<sequence length="1007" mass="114686">MSNSELSWEIPFLYRIRVFKKENQILSSIENFLNGRVITSPIFGLNKAVFQNFLKTKSSSFQRYFKVIPCDQKLVFHNGLQGGGCGNSRSDIKNVGGNVDRTQSHPNHHAQINGTAPQYYSQTPNPVGYPAIAGNTATVVDDFELIISPEEVKGRRDLQRKAAMLADQIADSMRTGTLDAGIMDQLLEISPYQCMSPFSITAIIINGFDCENLWMADFWIEERAKLARICRKFMMADYNINKDRTFQSNEEKANLMKKMENIKTKINRNMSKLPEICTLLEINVIIRLVSRARSTDSAIIQILKHCKDVFQVLIMIYKKELGGAVTKIIEYLKKSANFLKASYEEYLYYIDVLENAREIDPGSGKSLEGFIVDELSKFSKMSWEKQHILIGFVCTSIVKNQISLEYSLNFIGTEFRLSATSKNENLRQKAAVCIRYFLGSTNHEIKEQGKRYRSLMHDDEKKEGIKKMLNFPPIITENSNILRTKTSKQFDFHTQLENVRGFLKMFKSGNEIEKIEAKEKIKEKIEDSKSQILSFSMKKRNELIRDIGKIKSLLMIKQNKYKISRENIISDEDWAEVAKIQSQSKLKDIKKLLDEVNGKRASRETKLDDIKIKLEESKNEEKTRTFDLLLKAKGLNAEIITIHNSVLKESEENKPSSGVLTLSREMLANEILGSSITTIDFSKSTIKAEQKEAHADRWYDKVTSEFDELEFSNMINISEDEGSSLIDNQKKKWTELNMEYKKLNSEVKEIVDEVDKVELELNDYFNKLDKVELELNDYFNKLNSEKPKVIQKIKNAKDSLEYMDESLNKLKTSNEKCQKAMKKLVKKIQDKHPEIKLATDILSEYSTDPLTYIKRNQKEFERFKSQDGKYDVQAIVNSKNVIGPISVYPSGGSTGHNPYSQAPNPYSQAPNPYSQASNSYQNRPPGANPGYPPSVNPGYPPGASPGYPPGISSGYPPNVNPSYPPNTYSGYPPSSNPGYPQGANPGYPQNAYPGYPQNNSYQGYARK</sequence>
<reference evidence="3 4" key="1">
    <citation type="submission" date="2016-11" db="EMBL/GenBank/DDBJ databases">
        <title>The macronuclear genome of Stentor coeruleus: a giant cell with tiny introns.</title>
        <authorList>
            <person name="Slabodnick M."/>
            <person name="Ruby J.G."/>
            <person name="Reiff S.B."/>
            <person name="Swart E.C."/>
            <person name="Gosai S."/>
            <person name="Prabakaran S."/>
            <person name="Witkowska E."/>
            <person name="Larue G.E."/>
            <person name="Fisher S."/>
            <person name="Freeman R.M."/>
            <person name="Gunawardena J."/>
            <person name="Chu W."/>
            <person name="Stover N.A."/>
            <person name="Gregory B.D."/>
            <person name="Nowacki M."/>
            <person name="Derisi J."/>
            <person name="Roy S.W."/>
            <person name="Marshall W.F."/>
            <person name="Sood P."/>
        </authorList>
    </citation>
    <scope>NUCLEOTIDE SEQUENCE [LARGE SCALE GENOMIC DNA]</scope>
    <source>
        <strain evidence="3">WM001</strain>
    </source>
</reference>
<feature type="compositionally biased region" description="Pro residues" evidence="2">
    <location>
        <begin position="926"/>
        <end position="948"/>
    </location>
</feature>
<gene>
    <name evidence="3" type="ORF">SteCoe_17114</name>
</gene>
<accession>A0A1R2BZL3</accession>
<protein>
    <submittedName>
        <fullName evidence="3">Uncharacterized protein</fullName>
    </submittedName>
</protein>
<feature type="compositionally biased region" description="Polar residues" evidence="2">
    <location>
        <begin position="895"/>
        <end position="922"/>
    </location>
</feature>
<keyword evidence="4" id="KW-1185">Reference proteome</keyword>
<feature type="region of interest" description="Disordered" evidence="2">
    <location>
        <begin position="892"/>
        <end position="1007"/>
    </location>
</feature>
<dbReference type="Proteomes" id="UP000187209">
    <property type="component" value="Unassembled WGS sequence"/>
</dbReference>
<dbReference type="EMBL" id="MPUH01000348">
    <property type="protein sequence ID" value="OMJ82218.1"/>
    <property type="molecule type" value="Genomic_DNA"/>
</dbReference>
<feature type="compositionally biased region" description="Low complexity" evidence="2">
    <location>
        <begin position="965"/>
        <end position="980"/>
    </location>
</feature>